<dbReference type="Gene3D" id="2.30.320.10">
    <property type="entry name" value="YwqG-like"/>
    <property type="match status" value="1"/>
</dbReference>
<reference evidence="1 2" key="1">
    <citation type="submission" date="2021-01" db="EMBL/GenBank/DDBJ databases">
        <title>Whole genome shotgun sequence of Actinoplanes humidus NBRC 14915.</title>
        <authorList>
            <person name="Komaki H."/>
            <person name="Tamura T."/>
        </authorList>
    </citation>
    <scope>NUCLEOTIDE SEQUENCE [LARGE SCALE GENOMIC DNA]</scope>
    <source>
        <strain evidence="1 2">NBRC 14915</strain>
    </source>
</reference>
<accession>A0ABQ4A4E6</accession>
<gene>
    <name evidence="1" type="ORF">Ahu01nite_085950</name>
</gene>
<organism evidence="1 2">
    <name type="scientific">Winogradskya humida</name>
    <dbReference type="NCBI Taxonomy" id="113566"/>
    <lineage>
        <taxon>Bacteria</taxon>
        <taxon>Bacillati</taxon>
        <taxon>Actinomycetota</taxon>
        <taxon>Actinomycetes</taxon>
        <taxon>Micromonosporales</taxon>
        <taxon>Micromonosporaceae</taxon>
        <taxon>Winogradskya</taxon>
    </lineage>
</organism>
<protein>
    <recommendedName>
        <fullName evidence="3">DUF1963 domain-containing protein</fullName>
    </recommendedName>
</protein>
<evidence type="ECO:0000313" key="1">
    <source>
        <dbReference type="EMBL" id="GIE25493.1"/>
    </source>
</evidence>
<dbReference type="InterPro" id="IPR035948">
    <property type="entry name" value="YwqG-like_sf"/>
</dbReference>
<evidence type="ECO:0000313" key="2">
    <source>
        <dbReference type="Proteomes" id="UP000603200"/>
    </source>
</evidence>
<proteinExistence type="predicted"/>
<dbReference type="EMBL" id="BOMN01000122">
    <property type="protein sequence ID" value="GIE25493.1"/>
    <property type="molecule type" value="Genomic_DNA"/>
</dbReference>
<sequence>MTYAGPAAADAPGTRTGGVPHVPADFTWPLCAECDGPMQFVAQVSLADAGLLSIFMCQNDPGLCEEWDATAGGNHAYVFGADAVHFPVPPADDGVTALDETCAVDYEELPTGDYLDAADDWHKRTGRPKREVLGQIGGRPLWLQSDETPVCDGCNRPMAFVVQLEEGHNHRTSANFGGGGCGYAFHCAPCSTAAFLWQC</sequence>
<keyword evidence="2" id="KW-1185">Reference proteome</keyword>
<comment type="caution">
    <text evidence="1">The sequence shown here is derived from an EMBL/GenBank/DDBJ whole genome shotgun (WGS) entry which is preliminary data.</text>
</comment>
<name>A0ABQ4A4E6_9ACTN</name>
<dbReference type="Proteomes" id="UP000603200">
    <property type="component" value="Unassembled WGS sequence"/>
</dbReference>
<dbReference type="SUPFAM" id="SSF103032">
    <property type="entry name" value="Hypothetical protein YwqG"/>
    <property type="match status" value="1"/>
</dbReference>
<evidence type="ECO:0008006" key="3">
    <source>
        <dbReference type="Google" id="ProtNLM"/>
    </source>
</evidence>